<protein>
    <submittedName>
        <fullName evidence="7">Translocation/assembly module TamB domain-containing protein</fullName>
    </submittedName>
</protein>
<reference evidence="7 8" key="1">
    <citation type="submission" date="2022-10" db="EMBL/GenBank/DDBJ databases">
        <title>Identification of biosynthetic pathway for the production of the potent trypsin inhibitor radiosumin.</title>
        <authorList>
            <person name="Fewer D.P."/>
            <person name="Delbaje E."/>
            <person name="Ouyang X."/>
            <person name="Agostino P.D."/>
            <person name="Wahlsten M."/>
            <person name="Jokela J."/>
            <person name="Permi P."/>
            <person name="Haapaniemi E."/>
            <person name="Koistinen H."/>
        </authorList>
    </citation>
    <scope>NUCLEOTIDE SEQUENCE [LARGE SCALE GENOMIC DNA]</scope>
    <source>
        <strain evidence="7 8">NIES-515</strain>
    </source>
</reference>
<feature type="domain" description="Translocation and assembly module TamB C-terminal" evidence="6">
    <location>
        <begin position="29"/>
        <end position="207"/>
    </location>
</feature>
<evidence type="ECO:0000256" key="1">
    <source>
        <dbReference type="ARBA" id="ARBA00004167"/>
    </source>
</evidence>
<dbReference type="EMBL" id="JAOWRF010000019">
    <property type="protein sequence ID" value="MCV3212242.1"/>
    <property type="molecule type" value="Genomic_DNA"/>
</dbReference>
<gene>
    <name evidence="7" type="ORF">OGM63_01645</name>
</gene>
<organism evidence="7 8">
    <name type="scientific">Plectonema radiosum NIES-515</name>
    <dbReference type="NCBI Taxonomy" id="2986073"/>
    <lineage>
        <taxon>Bacteria</taxon>
        <taxon>Bacillati</taxon>
        <taxon>Cyanobacteriota</taxon>
        <taxon>Cyanophyceae</taxon>
        <taxon>Oscillatoriophycideae</taxon>
        <taxon>Oscillatoriales</taxon>
        <taxon>Microcoleaceae</taxon>
        <taxon>Plectonema</taxon>
    </lineage>
</organism>
<dbReference type="InterPro" id="IPR053022">
    <property type="entry name" value="Chloroplast_translocon_comp"/>
</dbReference>
<feature type="region of interest" description="Disordered" evidence="5">
    <location>
        <begin position="1584"/>
        <end position="1613"/>
    </location>
</feature>
<evidence type="ECO:0000313" key="8">
    <source>
        <dbReference type="Proteomes" id="UP001526143"/>
    </source>
</evidence>
<sequence>MAFSQLNGYAQPLENNKLIRFDLQGLPDTGGTIALGGDVRVEGGAIQQAKLKVQAQDFLASDITGVIKLPLILEAGRTNGNLQVELNGKKQPLLEGSASLQGVRFQIPKVPQPFVNSQGNLNFQGTQIKVDNVATSYGKIPLVANGIIDTTSGFKLTARSQPISVANAIETLKVKSPLAVSGEVKTDLQIGGGISKPFLSGTVVSTKPAKIDKVDFDTFRSKFYFSTAASLITLKDIQGKVKLGGDVTGSGTIALGKVPQINVNFRAKNLPGDVFAKVYDVNTSNVQIGTVSGDANLSGGGSNVQTVVEFQAPRATYPTTGEIAIAPDKSVSFRNVVASVAGGTVLANGSFANQRWQAVAQTKGIQLEPFVNKQQLQNVSLAGALLNGRFKLSGTTGPFQIAKVDSENGRVQIGGGTVAISNIKLQDQNVSAQLIASGVRLGRVLKKSPPILQAPLAGKFQIATSRDNFSLKTLQATGVARLGVGGGITATNIRLADGVYQAEVRANDVSVQELAPTAKDFRGRLTGQFQVAGSAESITPETIQATGQARVNVGNGTITASNIQLANGVYQALVQANNVPLQRLPSVPPQLQGDLNGQFNVAGSATSFQPETIQATGRARVNFGRGTVDTFQRNVSANIQLANGRYQAQVQANNVPLQRLPSVPPQFQGDLNGQFNVAGSLEPSQRQNIQATGQARVNFGKGTVETFQRNVSANIQLANGRYQAQVEANNVPLQRLAKVPPQFQGDLNGQFNVAGSLEPSQRQNIQATGQARVNVAGGTVTASNIQLANGRYQALVAASGVELNRFNQQLRGDLGGQLQVAGAVASPKLSDVRAAGDVQLSQGIPGLEKPLNAAIAWNGQKLTIVKATAPDLNVSGDIFVNANASIPEITNLNLNVQAQNYNIQQLPLKLPYGVALAGRADFSGQVTGKLPLPNVEGQLNLRDLVVNSLAFDPVLSGKVESVQGRGLNLDLVGTDGQRSTVNGQQSTSPPSPPPLRSDRIALKLNANNRPESFVVQWKEASVIGGSQGDNLAVQVKDFPLQVLKLNPPPNIRLGVGDRIAGLISGDLQVNQRTFATMGNIKIEKPEVGRIKGDRFAAQFNYNNGVATLNNSEFTKGKSRYAFSGTFKQADKTPQLQASVNINQGNIQDVLVVAQLFEIQDFQRGAEAPTYGKAADLVTTPQGLANQPLFTQLQRFYEIDALLAQKEEQQSASILPALADLTGTFNGDIAVETGTAKGLGVKFNLNGQNFVWGAKDGQNQCLEIDRCYSAEKVIAEGSLENGILTLLPLRLESQNKLIAFTGAIGSEEQSGQLRVNNFPVGILNNFVKLPIGFTGNLNASAALAGSIKNPQARGELQVTEGTLNQKPIESAAATFAYANGRLNFGSQVKVSGPEPVNISGSIPYQFPFASAAPDSNEIQLDVKVKNEGLALLNLFTNQVALENGQGEIDLTVRGTRQDPVVNGTASINNGVFSAQALPGQLTDVNGRVLFNFNSIRVENLQGNYSRGKVAAAGEIPISNNRQVQINNPLRVTLDQLTLNLKGLYQGGASGNVTITGAALSPIIGGKVQLTNGEILLAESTNATQPTNNNVSIPPSPAKALKQNKDTSKNATGTTTRFNNLELELAKDVKVIRPPLISFGATGALTINGSLGNLLPSGVIRLRSGGVNLYTTQLNLARGYEQTATFSPERGLDPELNIRLLAKVLDAVPTRLSTTSVSSEINDNNGIIPNFEPIRTIQVEARVEGLASQLNQNLELRSTPARSETEIVALLGGSFVNTLGSGGSTLALANLAGSALNLQGTFNQIGNAFGLSEFRLFPTISAVSNSSSLELGAEAGVDITPRISVSGVKILTAEDPLQLGVNYRINDNLRLRGSAPLFTNSNCSATNGNNQDNFATYSCGINAVLEYEKRF</sequence>
<feature type="domain" description="Translocation and assembly module TamB C-terminal" evidence="6">
    <location>
        <begin position="1498"/>
        <end position="1909"/>
    </location>
</feature>
<accession>A0ABT3AT03</accession>
<keyword evidence="8" id="KW-1185">Reference proteome</keyword>
<feature type="compositionally biased region" description="Polar residues" evidence="5">
    <location>
        <begin position="976"/>
        <end position="987"/>
    </location>
</feature>
<dbReference type="Proteomes" id="UP001526143">
    <property type="component" value="Unassembled WGS sequence"/>
</dbReference>
<keyword evidence="2" id="KW-0812">Transmembrane</keyword>
<name>A0ABT3AT03_9CYAN</name>
<dbReference type="PANTHER" id="PTHR34457">
    <property type="entry name" value="EMBRYO DEFECTIVE 2410"/>
    <property type="match status" value="1"/>
</dbReference>
<keyword evidence="4" id="KW-0472">Membrane</keyword>
<feature type="region of interest" description="Disordered" evidence="5">
    <location>
        <begin position="973"/>
        <end position="996"/>
    </location>
</feature>
<comment type="subcellular location">
    <subcellularLocation>
        <location evidence="1">Membrane</location>
        <topology evidence="1">Single-pass membrane protein</topology>
    </subcellularLocation>
</comment>
<dbReference type="PANTHER" id="PTHR34457:SF3">
    <property type="entry name" value="PROTEIN TIC236, CHLOROPLASTIC"/>
    <property type="match status" value="1"/>
</dbReference>
<evidence type="ECO:0000259" key="6">
    <source>
        <dbReference type="Pfam" id="PF04357"/>
    </source>
</evidence>
<dbReference type="RefSeq" id="WP_263743756.1">
    <property type="nucleotide sequence ID" value="NZ_JAOWRF010000019.1"/>
</dbReference>
<evidence type="ECO:0000256" key="4">
    <source>
        <dbReference type="ARBA" id="ARBA00023136"/>
    </source>
</evidence>
<evidence type="ECO:0000256" key="2">
    <source>
        <dbReference type="ARBA" id="ARBA00022692"/>
    </source>
</evidence>
<proteinExistence type="predicted"/>
<evidence type="ECO:0000256" key="3">
    <source>
        <dbReference type="ARBA" id="ARBA00022989"/>
    </source>
</evidence>
<comment type="caution">
    <text evidence="7">The sequence shown here is derived from an EMBL/GenBank/DDBJ whole genome shotgun (WGS) entry which is preliminary data.</text>
</comment>
<evidence type="ECO:0000313" key="7">
    <source>
        <dbReference type="EMBL" id="MCV3212242.1"/>
    </source>
</evidence>
<evidence type="ECO:0000256" key="5">
    <source>
        <dbReference type="SAM" id="MobiDB-lite"/>
    </source>
</evidence>
<dbReference type="Pfam" id="PF04357">
    <property type="entry name" value="TamB"/>
    <property type="match status" value="2"/>
</dbReference>
<keyword evidence="3" id="KW-1133">Transmembrane helix</keyword>
<dbReference type="InterPro" id="IPR007452">
    <property type="entry name" value="TamB_C"/>
</dbReference>